<keyword evidence="1 4" id="KW-0378">Hydrolase</keyword>
<dbReference type="Proteomes" id="UP000280960">
    <property type="component" value="Chromosome"/>
</dbReference>
<protein>
    <submittedName>
        <fullName evidence="4">Cell wall hydrolase</fullName>
    </submittedName>
</protein>
<dbReference type="GO" id="GO:0009253">
    <property type="term" value="P:peptidoglycan catabolic process"/>
    <property type="evidence" value="ECO:0007669"/>
    <property type="project" value="InterPro"/>
</dbReference>
<dbReference type="PANTHER" id="PTHR30404">
    <property type="entry name" value="N-ACETYLMURAMOYL-L-ALANINE AMIDASE"/>
    <property type="match status" value="1"/>
</dbReference>
<dbReference type="RefSeq" id="WP_120765670.1">
    <property type="nucleotide sequence ID" value="NZ_CP033169.1"/>
</dbReference>
<dbReference type="SMART" id="SM00646">
    <property type="entry name" value="Ami_3"/>
    <property type="match status" value="1"/>
</dbReference>
<evidence type="ECO:0000313" key="5">
    <source>
        <dbReference type="Proteomes" id="UP000280960"/>
    </source>
</evidence>
<evidence type="ECO:0000313" key="4">
    <source>
        <dbReference type="EMBL" id="AYO31234.1"/>
    </source>
</evidence>
<keyword evidence="2" id="KW-0812">Transmembrane</keyword>
<sequence length="249" mass="28347">MKNLLRKFSILQKNWGKKVLNPKLPALIFLVVLLGLTYNIFITRNIPVLKLFIADRTVAVDPGHGTIDRGVVHRDSGVAESPINLAVSLKLKEILMQQKFNVVLTRDHETQEQMANHKELKRRIDVAVSNKADMFVSIHVNQYPDSSCFGAQCFYNPQKPESKLLALLIQEELKALEPENFREALPQDLFILRESPMPAVLVEMGFISNPSDRQKLQDPSYQEKIAKAIAAGINRYFNKDTPKHTPEYN</sequence>
<dbReference type="GO" id="GO:0030288">
    <property type="term" value="C:outer membrane-bounded periplasmic space"/>
    <property type="evidence" value="ECO:0007669"/>
    <property type="project" value="TreeGrafter"/>
</dbReference>
<evidence type="ECO:0000256" key="1">
    <source>
        <dbReference type="ARBA" id="ARBA00022801"/>
    </source>
</evidence>
<dbReference type="GO" id="GO:0008745">
    <property type="term" value="F:N-acetylmuramoyl-L-alanine amidase activity"/>
    <property type="evidence" value="ECO:0007669"/>
    <property type="project" value="InterPro"/>
</dbReference>
<dbReference type="Gene3D" id="3.40.630.40">
    <property type="entry name" value="Zn-dependent exopeptidases"/>
    <property type="match status" value="1"/>
</dbReference>
<reference evidence="4 5" key="1">
    <citation type="submission" date="2018-10" db="EMBL/GenBank/DDBJ databases">
        <authorList>
            <person name="Zhang X."/>
        </authorList>
    </citation>
    <scope>NUCLEOTIDE SEQUENCE [LARGE SCALE GENOMIC DNA]</scope>
    <source>
        <strain evidence="4 5">SK-G1</strain>
    </source>
</reference>
<dbReference type="InterPro" id="IPR050695">
    <property type="entry name" value="N-acetylmuramoyl_amidase_3"/>
</dbReference>
<organism evidence="4 5">
    <name type="scientific">Biomaibacter acetigenes</name>
    <dbReference type="NCBI Taxonomy" id="2316383"/>
    <lineage>
        <taxon>Bacteria</taxon>
        <taxon>Bacillati</taxon>
        <taxon>Bacillota</taxon>
        <taxon>Clostridia</taxon>
        <taxon>Thermosediminibacterales</taxon>
        <taxon>Tepidanaerobacteraceae</taxon>
        <taxon>Biomaibacter</taxon>
    </lineage>
</organism>
<keyword evidence="2" id="KW-1133">Transmembrane helix</keyword>
<dbReference type="PANTHER" id="PTHR30404:SF0">
    <property type="entry name" value="N-ACETYLMURAMOYL-L-ALANINE AMIDASE AMIC"/>
    <property type="match status" value="1"/>
</dbReference>
<dbReference type="KEGG" id="bacg:D2962_12050"/>
<dbReference type="Pfam" id="PF01520">
    <property type="entry name" value="Amidase_3"/>
    <property type="match status" value="1"/>
</dbReference>
<evidence type="ECO:0000259" key="3">
    <source>
        <dbReference type="SMART" id="SM00646"/>
    </source>
</evidence>
<dbReference type="AlphaFoldDB" id="A0A3G2R6P6"/>
<keyword evidence="5" id="KW-1185">Reference proteome</keyword>
<gene>
    <name evidence="4" type="ORF">D2962_12050</name>
</gene>
<dbReference type="CDD" id="cd02696">
    <property type="entry name" value="MurNAc-LAA"/>
    <property type="match status" value="1"/>
</dbReference>
<keyword evidence="2" id="KW-0472">Membrane</keyword>
<dbReference type="EMBL" id="CP033169">
    <property type="protein sequence ID" value="AYO31234.1"/>
    <property type="molecule type" value="Genomic_DNA"/>
</dbReference>
<proteinExistence type="predicted"/>
<dbReference type="InterPro" id="IPR002508">
    <property type="entry name" value="MurNAc-LAA_cat"/>
</dbReference>
<accession>A0A3G2R6P6</accession>
<feature type="transmembrane region" description="Helical" evidence="2">
    <location>
        <begin position="20"/>
        <end position="41"/>
    </location>
</feature>
<dbReference type="SUPFAM" id="SSF53187">
    <property type="entry name" value="Zn-dependent exopeptidases"/>
    <property type="match status" value="1"/>
</dbReference>
<evidence type="ECO:0000256" key="2">
    <source>
        <dbReference type="SAM" id="Phobius"/>
    </source>
</evidence>
<name>A0A3G2R6P6_9FIRM</name>
<feature type="domain" description="MurNAc-LAA" evidence="3">
    <location>
        <begin position="124"/>
        <end position="234"/>
    </location>
</feature>